<keyword evidence="2" id="KW-0560">Oxidoreductase</keyword>
<dbReference type="Pfam" id="PF13561">
    <property type="entry name" value="adh_short_C2"/>
    <property type="match status" value="1"/>
</dbReference>
<organism evidence="4 5">
    <name type="scientific">Nocardioides marmotae</name>
    <dbReference type="NCBI Taxonomy" id="2663857"/>
    <lineage>
        <taxon>Bacteria</taxon>
        <taxon>Bacillati</taxon>
        <taxon>Actinomycetota</taxon>
        <taxon>Actinomycetes</taxon>
        <taxon>Propionibacteriales</taxon>
        <taxon>Nocardioidaceae</taxon>
        <taxon>Nocardioides</taxon>
    </lineage>
</organism>
<evidence type="ECO:0000313" key="5">
    <source>
        <dbReference type="Proteomes" id="UP000433406"/>
    </source>
</evidence>
<dbReference type="PRINTS" id="PR00080">
    <property type="entry name" value="SDRFAMILY"/>
</dbReference>
<dbReference type="PRINTS" id="PR00081">
    <property type="entry name" value="GDHRDH"/>
</dbReference>
<dbReference type="GO" id="GO:0016491">
    <property type="term" value="F:oxidoreductase activity"/>
    <property type="evidence" value="ECO:0007669"/>
    <property type="project" value="UniProtKB-KW"/>
</dbReference>
<dbReference type="InterPro" id="IPR050259">
    <property type="entry name" value="SDR"/>
</dbReference>
<comment type="caution">
    <text evidence="4">The sequence shown here is derived from an EMBL/GenBank/DDBJ whole genome shotgun (WGS) entry which is preliminary data.</text>
</comment>
<name>A0A6I3IXC7_9ACTN</name>
<dbReference type="Proteomes" id="UP000433406">
    <property type="component" value="Unassembled WGS sequence"/>
</dbReference>
<comment type="similarity">
    <text evidence="1">Belongs to the short-chain dehydrogenases/reductases (SDR) family.</text>
</comment>
<reference evidence="4 5" key="1">
    <citation type="submission" date="2019-10" db="EMBL/GenBank/DDBJ databases">
        <title>Nocardioides novel species isolated from the excrement of Marmot.</title>
        <authorList>
            <person name="Zhang G."/>
        </authorList>
    </citation>
    <scope>NUCLEOTIDE SEQUENCE [LARGE SCALE GENOMIC DNA]</scope>
    <source>
        <strain evidence="5">zg-579</strain>
    </source>
</reference>
<dbReference type="SMART" id="SM00822">
    <property type="entry name" value="PKS_KR"/>
    <property type="match status" value="1"/>
</dbReference>
<evidence type="ECO:0000259" key="3">
    <source>
        <dbReference type="SMART" id="SM00822"/>
    </source>
</evidence>
<dbReference type="Gene3D" id="3.40.50.720">
    <property type="entry name" value="NAD(P)-binding Rossmann-like Domain"/>
    <property type="match status" value="1"/>
</dbReference>
<keyword evidence="5" id="KW-1185">Reference proteome</keyword>
<evidence type="ECO:0000313" key="4">
    <source>
        <dbReference type="EMBL" id="MTB93737.1"/>
    </source>
</evidence>
<dbReference type="AlphaFoldDB" id="A0A6I3IXC7"/>
<feature type="domain" description="Ketoreductase" evidence="3">
    <location>
        <begin position="3"/>
        <end position="182"/>
    </location>
</feature>
<dbReference type="EMBL" id="WLCI01000002">
    <property type="protein sequence ID" value="MTB93737.1"/>
    <property type="molecule type" value="Genomic_DNA"/>
</dbReference>
<dbReference type="SUPFAM" id="SSF51735">
    <property type="entry name" value="NAD(P)-binding Rossmann-fold domains"/>
    <property type="match status" value="1"/>
</dbReference>
<dbReference type="InterPro" id="IPR020904">
    <property type="entry name" value="Sc_DH/Rdtase_CS"/>
</dbReference>
<dbReference type="FunFam" id="3.40.50.720:FF:000084">
    <property type="entry name" value="Short-chain dehydrogenase reductase"/>
    <property type="match status" value="1"/>
</dbReference>
<dbReference type="PROSITE" id="PS00061">
    <property type="entry name" value="ADH_SHORT"/>
    <property type="match status" value="1"/>
</dbReference>
<dbReference type="RefSeq" id="WP_154613542.1">
    <property type="nucleotide sequence ID" value="NZ_CP053660.1"/>
</dbReference>
<accession>A0A6I3IXC7</accession>
<protein>
    <submittedName>
        <fullName evidence="4">SDR family oxidoreductase</fullName>
    </submittedName>
</protein>
<proteinExistence type="inferred from homology"/>
<gene>
    <name evidence="4" type="ORF">GGQ22_01440</name>
</gene>
<dbReference type="InterPro" id="IPR057326">
    <property type="entry name" value="KR_dom"/>
</dbReference>
<dbReference type="GO" id="GO:0032787">
    <property type="term" value="P:monocarboxylic acid metabolic process"/>
    <property type="evidence" value="ECO:0007669"/>
    <property type="project" value="UniProtKB-ARBA"/>
</dbReference>
<evidence type="ECO:0000256" key="2">
    <source>
        <dbReference type="ARBA" id="ARBA00023002"/>
    </source>
</evidence>
<evidence type="ECO:0000256" key="1">
    <source>
        <dbReference type="ARBA" id="ARBA00006484"/>
    </source>
</evidence>
<dbReference type="InterPro" id="IPR002347">
    <property type="entry name" value="SDR_fam"/>
</dbReference>
<dbReference type="PANTHER" id="PTHR42879">
    <property type="entry name" value="3-OXOACYL-(ACYL-CARRIER-PROTEIN) REDUCTASE"/>
    <property type="match status" value="1"/>
</dbReference>
<dbReference type="PANTHER" id="PTHR42879:SF2">
    <property type="entry name" value="3-OXOACYL-[ACYL-CARRIER-PROTEIN] REDUCTASE FABG"/>
    <property type="match status" value="1"/>
</dbReference>
<dbReference type="InterPro" id="IPR036291">
    <property type="entry name" value="NAD(P)-bd_dom_sf"/>
</dbReference>
<sequence>MGRVAIVTGGASGIGQAIVRKLAQAGNAVAVLDLDADAALAEAKEVEAAGGTALGLPADVADREAVDAAVSRVAAELGRPTIVVNSAGMSLHRSFLELTTEMFEKIVRINLSGTFNVCHASLPHLLEEGWGRIINISSSSVHSGVPRMSSYVAAKAGVVGLTKTLSLEFADRGVTANAVAPGSVDTPMLRRTIGAGDIPQGFLPPVGRLGVPDDMANAVAFLASDEAGYITGQHWSINGGRSTSSW</sequence>